<gene>
    <name evidence="10" type="ORF">SAMN05192579_11259</name>
</gene>
<dbReference type="RefSeq" id="WP_092704517.1">
    <property type="nucleotide sequence ID" value="NZ_FOSR01000012.1"/>
</dbReference>
<accession>A0A1I4EGZ3</accession>
<evidence type="ECO:0000256" key="2">
    <source>
        <dbReference type="ARBA" id="ARBA00022475"/>
    </source>
</evidence>
<evidence type="ECO:0000256" key="5">
    <source>
        <dbReference type="ARBA" id="ARBA00022989"/>
    </source>
</evidence>
<name>A0A1I4EGZ3_9GAMM</name>
<evidence type="ECO:0000313" key="10">
    <source>
        <dbReference type="EMBL" id="SFL04260.1"/>
    </source>
</evidence>
<keyword evidence="4 8" id="KW-0812">Transmembrane</keyword>
<keyword evidence="6 8" id="KW-0472">Membrane</keyword>
<dbReference type="Proteomes" id="UP000198725">
    <property type="component" value="Unassembled WGS sequence"/>
</dbReference>
<evidence type="ECO:0000313" key="11">
    <source>
        <dbReference type="Proteomes" id="UP000198725"/>
    </source>
</evidence>
<evidence type="ECO:0000256" key="1">
    <source>
        <dbReference type="ARBA" id="ARBA00004533"/>
    </source>
</evidence>
<dbReference type="InterPro" id="IPR003399">
    <property type="entry name" value="Mce/MlaD"/>
</dbReference>
<dbReference type="PANTHER" id="PTHR30462:SF0">
    <property type="entry name" value="INTERMEMBRANE TRANSPORT PROTEIN YEBT"/>
    <property type="match status" value="1"/>
</dbReference>
<dbReference type="GO" id="GO:0005886">
    <property type="term" value="C:plasma membrane"/>
    <property type="evidence" value="ECO:0007669"/>
    <property type="project" value="UniProtKB-SubCell"/>
</dbReference>
<dbReference type="Pfam" id="PF02470">
    <property type="entry name" value="MlaD"/>
    <property type="match status" value="3"/>
</dbReference>
<proteinExistence type="predicted"/>
<feature type="region of interest" description="Disordered" evidence="7">
    <location>
        <begin position="536"/>
        <end position="565"/>
    </location>
</feature>
<dbReference type="EMBL" id="FOSR01000012">
    <property type="protein sequence ID" value="SFL04260.1"/>
    <property type="molecule type" value="Genomic_DNA"/>
</dbReference>
<keyword evidence="11" id="KW-1185">Reference proteome</keyword>
<feature type="domain" description="Mce/MlaD" evidence="9">
    <location>
        <begin position="296"/>
        <end position="403"/>
    </location>
</feature>
<evidence type="ECO:0000256" key="4">
    <source>
        <dbReference type="ARBA" id="ARBA00022692"/>
    </source>
</evidence>
<sequence>MTDESRATPPDDLPQPVVRSRRVGISLIWLVPVIAALVGLSLVVHAWLQAGPTINISFQTAEGLTPGKTPVKYKSVTIGKVEKVRLSSDRDHVIVKVALEKSAESFATADTRFWVVRPRIGLGGVSGVSTLLSGAYIGADIGNSKEEKYRFKGLELPPAITHGSPGRSFVLHAQDLGSLDVGSPIYYRRIQVGQVASYQLDKDGSGVTIRIFVGSPNDRFITDSTRFWNASGVDVSLGANGLKLNTQSLAAVLAGGVAFQNPPGPHDSTPAKEDASFRLFGDETTAMAPPDGPAHYIRMRFKQSLRGLAVGAPVEFLGVNFGKVVSIKMDYDEKSQSFPIIVGAVIYPQRLGQANDKLVALAKAQGDDADLSHIVGRLVAHGLRAQARTGNLLTGQLYIALDFLPNAAKVKYDPNARPLEIPTAPGSFDKLQEQLAEIVDKIHKIPFDSIGKHLDDSLANLDSTLKQVNGQVLPQVSETLKGAQSTLGSANHMLAGDSPLQQNLGTTLQELRRMARSLRVLTDYLGVHPEALIRGRHADPAVREPAAEPTTPATSNGAASKGSKP</sequence>
<organism evidence="10 11">
    <name type="scientific">Rhodanobacter glycinis</name>
    <dbReference type="NCBI Taxonomy" id="582702"/>
    <lineage>
        <taxon>Bacteria</taxon>
        <taxon>Pseudomonadati</taxon>
        <taxon>Pseudomonadota</taxon>
        <taxon>Gammaproteobacteria</taxon>
        <taxon>Lysobacterales</taxon>
        <taxon>Rhodanobacteraceae</taxon>
        <taxon>Rhodanobacter</taxon>
    </lineage>
</organism>
<keyword evidence="2" id="KW-1003">Cell membrane</keyword>
<dbReference type="AlphaFoldDB" id="A0A1I4EGZ3"/>
<protein>
    <submittedName>
        <fullName evidence="10">Paraquat-inducible protein B</fullName>
    </submittedName>
</protein>
<feature type="transmembrane region" description="Helical" evidence="8">
    <location>
        <begin position="27"/>
        <end position="48"/>
    </location>
</feature>
<evidence type="ECO:0000259" key="9">
    <source>
        <dbReference type="Pfam" id="PF02470"/>
    </source>
</evidence>
<keyword evidence="5 8" id="KW-1133">Transmembrane helix</keyword>
<keyword evidence="3" id="KW-0997">Cell inner membrane</keyword>
<feature type="domain" description="Mce/MlaD" evidence="9">
    <location>
        <begin position="166"/>
        <end position="226"/>
    </location>
</feature>
<reference evidence="11" key="1">
    <citation type="submission" date="2016-10" db="EMBL/GenBank/DDBJ databases">
        <authorList>
            <person name="Varghese N."/>
            <person name="Submissions S."/>
        </authorList>
    </citation>
    <scope>NUCLEOTIDE SEQUENCE [LARGE SCALE GENOMIC DNA]</scope>
    <source>
        <strain evidence="11">MO64</strain>
    </source>
</reference>
<dbReference type="InterPro" id="IPR051800">
    <property type="entry name" value="PqiA-PqiB_transport"/>
</dbReference>
<evidence type="ECO:0000256" key="6">
    <source>
        <dbReference type="ARBA" id="ARBA00023136"/>
    </source>
</evidence>
<comment type="subcellular location">
    <subcellularLocation>
        <location evidence="1">Cell inner membrane</location>
    </subcellularLocation>
</comment>
<evidence type="ECO:0000256" key="3">
    <source>
        <dbReference type="ARBA" id="ARBA00022519"/>
    </source>
</evidence>
<evidence type="ECO:0000256" key="7">
    <source>
        <dbReference type="SAM" id="MobiDB-lite"/>
    </source>
</evidence>
<feature type="domain" description="Mce/MlaD" evidence="9">
    <location>
        <begin position="51"/>
        <end position="137"/>
    </location>
</feature>
<evidence type="ECO:0000256" key="8">
    <source>
        <dbReference type="SAM" id="Phobius"/>
    </source>
</evidence>
<dbReference type="PANTHER" id="PTHR30462">
    <property type="entry name" value="INTERMEMBRANE TRANSPORT PROTEIN PQIB-RELATED"/>
    <property type="match status" value="1"/>
</dbReference>
<feature type="compositionally biased region" description="Basic and acidic residues" evidence="7">
    <location>
        <begin position="536"/>
        <end position="546"/>
    </location>
</feature>